<dbReference type="Pfam" id="PF00535">
    <property type="entry name" value="Glycos_transf_2"/>
    <property type="match status" value="1"/>
</dbReference>
<organism evidence="2 3">
    <name type="scientific">Aneurinibacillus migulanus</name>
    <name type="common">Bacillus migulanus</name>
    <dbReference type="NCBI Taxonomy" id="47500"/>
    <lineage>
        <taxon>Bacteria</taxon>
        <taxon>Bacillati</taxon>
        <taxon>Bacillota</taxon>
        <taxon>Bacilli</taxon>
        <taxon>Bacillales</taxon>
        <taxon>Paenibacillaceae</taxon>
        <taxon>Aneurinibacillus group</taxon>
        <taxon>Aneurinibacillus</taxon>
    </lineage>
</organism>
<dbReference type="EMBL" id="FNED01000007">
    <property type="protein sequence ID" value="SDI76400.1"/>
    <property type="molecule type" value="Genomic_DNA"/>
</dbReference>
<dbReference type="Gene3D" id="3.90.550.10">
    <property type="entry name" value="Spore Coat Polysaccharide Biosynthesis Protein SpsA, Chain A"/>
    <property type="match status" value="1"/>
</dbReference>
<dbReference type="OrthoDB" id="9815923at2"/>
<dbReference type="InterPro" id="IPR001173">
    <property type="entry name" value="Glyco_trans_2-like"/>
</dbReference>
<evidence type="ECO:0000313" key="2">
    <source>
        <dbReference type="EMBL" id="SDI76400.1"/>
    </source>
</evidence>
<dbReference type="RefSeq" id="WP_052812410.1">
    <property type="nucleotide sequence ID" value="NZ_BJOA01000057.1"/>
</dbReference>
<evidence type="ECO:0000313" key="3">
    <source>
        <dbReference type="Proteomes" id="UP000182836"/>
    </source>
</evidence>
<proteinExistence type="predicted"/>
<dbReference type="GO" id="GO:0016740">
    <property type="term" value="F:transferase activity"/>
    <property type="evidence" value="ECO:0007669"/>
    <property type="project" value="UniProtKB-KW"/>
</dbReference>
<gene>
    <name evidence="2" type="ORF">SAMN04487909_107138</name>
</gene>
<protein>
    <submittedName>
        <fullName evidence="2">Glycosyl transferase family 2</fullName>
    </submittedName>
</protein>
<reference evidence="2 3" key="1">
    <citation type="submission" date="2016-10" db="EMBL/GenBank/DDBJ databases">
        <authorList>
            <person name="de Groot N.N."/>
        </authorList>
    </citation>
    <scope>NUCLEOTIDE SEQUENCE [LARGE SCALE GENOMIC DNA]</scope>
    <source>
        <strain evidence="2 3">DSM 2895</strain>
    </source>
</reference>
<sequence length="462" mass="53106">MPKLSLCMLIRNEEDWIARCLNSVKDIVDEMIIVDIGSSDRTAEICQSLGVHVLPFSWNGSFSDARNFGLEHTTGDWILWLNADEELDGNDRNRLRSSLDKKEYLAFSLPVSTYYGESPVPQHTIQTSRIRLFQNHKNYRFIHPIHESLSIEEGEKEQKIGFLDIKIHQYGHLSSSIEKKKKKMGSRFTEDIERTFFPLFQSLVTKRNYATSFHLLEELEDIGLPSDLMSCMKGWTFMAIGLSSKAQALLSNVSSSSLYYLPALEALCALAWIEEKFDEADMYVKQIEAIAGHDKRAATFRLLHQIFTENRMDDMKEMNMAVVHEVLCKLFELKGKKQLEQLSIFAHETENAALEKRIIELAGEFGYIPMNTPSEENLQESPLSYVEHVLSQQNVPKARNLYKQILHHSPLQEDIRSKLAAITLLELKQLLSTRTHHHSNLNNLYQAVADLQSTFEIPFHKS</sequence>
<dbReference type="SUPFAM" id="SSF53448">
    <property type="entry name" value="Nucleotide-diphospho-sugar transferases"/>
    <property type="match status" value="1"/>
</dbReference>
<dbReference type="PANTHER" id="PTHR43630">
    <property type="entry name" value="POLY-BETA-1,6-N-ACETYL-D-GLUCOSAMINE SYNTHASE"/>
    <property type="match status" value="1"/>
</dbReference>
<dbReference type="CDD" id="cd02511">
    <property type="entry name" value="Beta4Glucosyltransferase"/>
    <property type="match status" value="1"/>
</dbReference>
<keyword evidence="2" id="KW-0808">Transferase</keyword>
<dbReference type="GeneID" id="42306053"/>
<dbReference type="InterPro" id="IPR029044">
    <property type="entry name" value="Nucleotide-diphossugar_trans"/>
</dbReference>
<dbReference type="Proteomes" id="UP000182836">
    <property type="component" value="Unassembled WGS sequence"/>
</dbReference>
<accession>A0A1G8NA31</accession>
<evidence type="ECO:0000259" key="1">
    <source>
        <dbReference type="Pfam" id="PF00535"/>
    </source>
</evidence>
<dbReference type="PANTHER" id="PTHR43630:SF2">
    <property type="entry name" value="GLYCOSYLTRANSFERASE"/>
    <property type="match status" value="1"/>
</dbReference>
<dbReference type="AlphaFoldDB" id="A0A1G8NA31"/>
<feature type="domain" description="Glycosyltransferase 2-like" evidence="1">
    <location>
        <begin position="5"/>
        <end position="127"/>
    </location>
</feature>
<name>A0A1G8NA31_ANEMI</name>